<organism evidence="1 2">
    <name type="scientific">Iphiclides podalirius</name>
    <name type="common">scarce swallowtail</name>
    <dbReference type="NCBI Taxonomy" id="110791"/>
    <lineage>
        <taxon>Eukaryota</taxon>
        <taxon>Metazoa</taxon>
        <taxon>Ecdysozoa</taxon>
        <taxon>Arthropoda</taxon>
        <taxon>Hexapoda</taxon>
        <taxon>Insecta</taxon>
        <taxon>Pterygota</taxon>
        <taxon>Neoptera</taxon>
        <taxon>Endopterygota</taxon>
        <taxon>Lepidoptera</taxon>
        <taxon>Glossata</taxon>
        <taxon>Ditrysia</taxon>
        <taxon>Papilionoidea</taxon>
        <taxon>Papilionidae</taxon>
        <taxon>Papilioninae</taxon>
        <taxon>Iphiclides</taxon>
    </lineage>
</organism>
<feature type="non-terminal residue" evidence="1">
    <location>
        <position position="69"/>
    </location>
</feature>
<gene>
    <name evidence="1" type="ORF">IPOD504_LOCUS12658</name>
</gene>
<keyword evidence="2" id="KW-1185">Reference proteome</keyword>
<accession>A0ABN8IUG5</accession>
<name>A0ABN8IUG5_9NEOP</name>
<evidence type="ECO:0000313" key="2">
    <source>
        <dbReference type="Proteomes" id="UP000837857"/>
    </source>
</evidence>
<reference evidence="1" key="1">
    <citation type="submission" date="2022-03" db="EMBL/GenBank/DDBJ databases">
        <authorList>
            <person name="Martin H S."/>
        </authorList>
    </citation>
    <scope>NUCLEOTIDE SEQUENCE</scope>
</reference>
<sequence>MRAVLRHLDVSQPRVGQYTCHYLRRATQFYRMNGGVRELDLARCPMGGPLCRGDKWSPPKITPAVRANQ</sequence>
<evidence type="ECO:0000313" key="1">
    <source>
        <dbReference type="EMBL" id="CAH2063750.1"/>
    </source>
</evidence>
<dbReference type="Proteomes" id="UP000837857">
    <property type="component" value="Chromosome 3"/>
</dbReference>
<protein>
    <submittedName>
        <fullName evidence="1">Uncharacterized protein</fullName>
    </submittedName>
</protein>
<dbReference type="EMBL" id="OW152815">
    <property type="protein sequence ID" value="CAH2063750.1"/>
    <property type="molecule type" value="Genomic_DNA"/>
</dbReference>
<proteinExistence type="predicted"/>